<feature type="signal peptide" evidence="11">
    <location>
        <begin position="1"/>
        <end position="23"/>
    </location>
</feature>
<evidence type="ECO:0000259" key="13">
    <source>
        <dbReference type="Pfam" id="PF05572"/>
    </source>
</evidence>
<dbReference type="RefSeq" id="WP_023577515.1">
    <property type="nucleotide sequence ID" value="NZ_CBCSBQ010000020.1"/>
</dbReference>
<feature type="domain" description="Secretion system C-terminal sorting" evidence="15">
    <location>
        <begin position="873"/>
        <end position="941"/>
    </location>
</feature>
<dbReference type="NCBIfam" id="TIGR04183">
    <property type="entry name" value="Por_Secre_tail"/>
    <property type="match status" value="1"/>
</dbReference>
<dbReference type="eggNOG" id="COG3291">
    <property type="taxonomic scope" value="Bacteria"/>
</dbReference>
<keyword evidence="7" id="KW-0862">Zinc</keyword>
<dbReference type="Pfam" id="PF07675">
    <property type="entry name" value="Cleaved_Adhesin"/>
    <property type="match status" value="1"/>
</dbReference>
<comment type="similarity">
    <text evidence="1">Belongs to the peptidase M43B family.</text>
</comment>
<keyword evidence="6" id="KW-0378">Hydrolase</keyword>
<feature type="domain" description="Cleaved adhesin" evidence="14">
    <location>
        <begin position="537"/>
        <end position="691"/>
    </location>
</feature>
<evidence type="ECO:0000259" key="15">
    <source>
        <dbReference type="Pfam" id="PF18962"/>
    </source>
</evidence>
<dbReference type="Gene3D" id="2.60.120.200">
    <property type="match status" value="1"/>
</dbReference>
<dbReference type="PANTHER" id="PTHR47466:SF1">
    <property type="entry name" value="METALLOPROTEASE MEP1 (AFU_ORTHOLOGUE AFUA_1G07730)-RELATED"/>
    <property type="match status" value="1"/>
</dbReference>
<dbReference type="CDD" id="cd04275">
    <property type="entry name" value="ZnMc_pappalysin_like"/>
    <property type="match status" value="1"/>
</dbReference>
<dbReference type="PANTHER" id="PTHR47466">
    <property type="match status" value="1"/>
</dbReference>
<evidence type="ECO:0000259" key="12">
    <source>
        <dbReference type="Pfam" id="PF03160"/>
    </source>
</evidence>
<dbReference type="Proteomes" id="UP000182124">
    <property type="component" value="Unassembled WGS sequence"/>
</dbReference>
<dbReference type="InterPro" id="IPR026444">
    <property type="entry name" value="Secre_tail"/>
</dbReference>
<dbReference type="Pfam" id="PF03160">
    <property type="entry name" value="Calx-beta"/>
    <property type="match status" value="1"/>
</dbReference>
<evidence type="ECO:0000256" key="6">
    <source>
        <dbReference type="ARBA" id="ARBA00022801"/>
    </source>
</evidence>
<dbReference type="GO" id="GO:0008237">
    <property type="term" value="F:metallopeptidase activity"/>
    <property type="evidence" value="ECO:0007669"/>
    <property type="project" value="UniProtKB-KW"/>
</dbReference>
<name>A0A1G4W5P8_9FLAO</name>
<evidence type="ECO:0000313" key="17">
    <source>
        <dbReference type="Proteomes" id="UP000182124"/>
    </source>
</evidence>
<sequence length="947" mass="99663">MKKTTTKILALSLLGLFSNAMMGQILQQGGPVQFGKKIELPNQKLTPSGHIRCYTNENEAFLKAQYPNRATTEQFEAWLAPKIEQIKADRAAGRNTQVVYNIPVVIHIVHNGDAIGTGENITDAQARSQINVMNQDYRRLAGTPGGANSTGLAVDVEINFCLAQTDPNGNLTTGIIRHNIAPYTNAVTNGAGGADWELRSDVETMKAATQWNPNNYLNMWTIRAGGANLPAGLNGLLGYAQFPDASGLAGLNASGGAANTDGVVASFDAFGTIAENDGTFIMNSTYNLGRTMTHEVGHWLGLRHIWGDNATCPATNSNADKDYCADTPAASDANYDCVLVNSCPATPGNDMIQNYMDYTNDACMDTFTNDQKTRMVAVMQNSPRRNTLNASTACQTPTPIIRFNDPTGSINENTNCSYTDVTFPVTIGKAATANAVVTFNVAGGGTATQGVDYQIVNPSVTFVAGSTTTQNLTVRVFHDGFVETAETFTVNLSLNANGGDAVLNAAASSIVITIVDNDVLPNASQVNTLYSTDFESATGWTALDGDGDGRNWGIVNGADGIGTAPNTITGRCAYSAKNLSYIGGTGSANPNNFIISPQFTIPTGASAITLNYIIAGAGAVAGDYAVYFTTNVSSAANITSGTVLQAPATIGASASTLKTHSLLPFAGQTGYIVFRHINNATATGLLLLDTMSLTATVNTDVQVAVNTATQYQVAIPSNGVVYAKDNTTGKVMADLTSDNFNYGCTTVAVSRDQATAGAAAVAYNGNNVPANFVMAKRFTVTPTTNNASGNVTLKFYFTEAEIAAWEAATGKTRTQLRVVKDGVAVPYAATVGAFGPNVTLTATLANGLGGVYYFGSDTTLSASSFELVNAVTVYPNPARDVLNINMAGEFGTSTSFTVYNSIGQVIDKVNVNSQEDLSINTSNYSVGVYFIKIEKEGSVKTLQFIKK</sequence>
<keyword evidence="2" id="KW-0645">Protease</keyword>
<dbReference type="AlphaFoldDB" id="A0A1G4W5P8"/>
<keyword evidence="4 11" id="KW-0732">Signal</keyword>
<evidence type="ECO:0000256" key="5">
    <source>
        <dbReference type="ARBA" id="ARBA00022737"/>
    </source>
</evidence>
<feature type="domain" description="Calx-beta" evidence="12">
    <location>
        <begin position="399"/>
        <end position="517"/>
    </location>
</feature>
<evidence type="ECO:0000256" key="2">
    <source>
        <dbReference type="ARBA" id="ARBA00022670"/>
    </source>
</evidence>
<evidence type="ECO:0000256" key="4">
    <source>
        <dbReference type="ARBA" id="ARBA00022729"/>
    </source>
</evidence>
<evidence type="ECO:0000256" key="11">
    <source>
        <dbReference type="SAM" id="SignalP"/>
    </source>
</evidence>
<dbReference type="Gene3D" id="3.40.390.10">
    <property type="entry name" value="Collagenase (Catalytic Domain)"/>
    <property type="match status" value="1"/>
</dbReference>
<dbReference type="STRING" id="329186.SAMN02927925_02501"/>
<keyword evidence="3" id="KW-0479">Metal-binding</keyword>
<evidence type="ECO:0000256" key="7">
    <source>
        <dbReference type="ARBA" id="ARBA00022833"/>
    </source>
</evidence>
<dbReference type="GO" id="GO:0046872">
    <property type="term" value="F:metal ion binding"/>
    <property type="evidence" value="ECO:0007669"/>
    <property type="project" value="UniProtKB-KW"/>
</dbReference>
<evidence type="ECO:0000256" key="9">
    <source>
        <dbReference type="ARBA" id="ARBA00023049"/>
    </source>
</evidence>
<evidence type="ECO:0000259" key="14">
    <source>
        <dbReference type="Pfam" id="PF07675"/>
    </source>
</evidence>
<dbReference type="SUPFAM" id="SSF55486">
    <property type="entry name" value="Metalloproteases ('zincins'), catalytic domain"/>
    <property type="match status" value="1"/>
</dbReference>
<reference evidence="16 17" key="1">
    <citation type="submission" date="2016-10" db="EMBL/GenBank/DDBJ databases">
        <authorList>
            <person name="de Groot N.N."/>
        </authorList>
    </citation>
    <scope>NUCLEOTIDE SEQUENCE [LARGE SCALE GENOMIC DNA]</scope>
    <source>
        <strain evidence="16 17">CGMCC 1.3801</strain>
    </source>
</reference>
<dbReference type="eggNOG" id="COG1404">
    <property type="taxonomic scope" value="Bacteria"/>
</dbReference>
<dbReference type="Pfam" id="PF05572">
    <property type="entry name" value="Peptidase_M43"/>
    <property type="match status" value="1"/>
</dbReference>
<proteinExistence type="inferred from homology"/>
<dbReference type="NCBIfam" id="NF038128">
    <property type="entry name" value="choice_anch_J"/>
    <property type="match status" value="1"/>
</dbReference>
<keyword evidence="8" id="KW-0106">Calcium</keyword>
<dbReference type="InterPro" id="IPR008754">
    <property type="entry name" value="Peptidase_M43"/>
</dbReference>
<evidence type="ECO:0000256" key="1">
    <source>
        <dbReference type="ARBA" id="ARBA00008721"/>
    </source>
</evidence>
<keyword evidence="9" id="KW-0482">Metalloprotease</keyword>
<dbReference type="InterPro" id="IPR011628">
    <property type="entry name" value="Cleaved_adhesin"/>
</dbReference>
<dbReference type="Pfam" id="PF18962">
    <property type="entry name" value="Por_Secre_tail"/>
    <property type="match status" value="1"/>
</dbReference>
<feature type="chain" id="PRO_5010248678" evidence="11">
    <location>
        <begin position="24"/>
        <end position="947"/>
    </location>
</feature>
<evidence type="ECO:0000256" key="10">
    <source>
        <dbReference type="ARBA" id="ARBA00023157"/>
    </source>
</evidence>
<dbReference type="SUPFAM" id="SSF141072">
    <property type="entry name" value="CalX-like"/>
    <property type="match status" value="1"/>
</dbReference>
<dbReference type="InterPro" id="IPR024079">
    <property type="entry name" value="MetalloPept_cat_dom_sf"/>
</dbReference>
<keyword evidence="5" id="KW-0677">Repeat</keyword>
<dbReference type="Gene3D" id="2.60.40.2030">
    <property type="match status" value="1"/>
</dbReference>
<evidence type="ECO:0000313" key="16">
    <source>
        <dbReference type="EMBL" id="SCX17178.1"/>
    </source>
</evidence>
<organism evidence="16 17">
    <name type="scientific">Flavobacterium saliperosum</name>
    <dbReference type="NCBI Taxonomy" id="329186"/>
    <lineage>
        <taxon>Bacteria</taxon>
        <taxon>Pseudomonadati</taxon>
        <taxon>Bacteroidota</taxon>
        <taxon>Flavobacteriia</taxon>
        <taxon>Flavobacteriales</taxon>
        <taxon>Flavobacteriaceae</taxon>
        <taxon>Flavobacterium</taxon>
    </lineage>
</organism>
<feature type="domain" description="Peptidase M43 pregnancy-associated plasma-A" evidence="13">
    <location>
        <begin position="254"/>
        <end position="379"/>
    </location>
</feature>
<protein>
    <submittedName>
        <fullName evidence="16">Por secretion system C-terminal sorting domain-containing protein</fullName>
    </submittedName>
</protein>
<dbReference type="GO" id="GO:0006508">
    <property type="term" value="P:proteolysis"/>
    <property type="evidence" value="ECO:0007669"/>
    <property type="project" value="UniProtKB-KW"/>
</dbReference>
<dbReference type="eggNOG" id="COG1974">
    <property type="taxonomic scope" value="Bacteria"/>
</dbReference>
<dbReference type="GO" id="GO:0007154">
    <property type="term" value="P:cell communication"/>
    <property type="evidence" value="ECO:0007669"/>
    <property type="project" value="InterPro"/>
</dbReference>
<dbReference type="InterPro" id="IPR038081">
    <property type="entry name" value="CalX-like_sf"/>
</dbReference>
<gene>
    <name evidence="16" type="ORF">SAMN02927925_02501</name>
</gene>
<dbReference type="GO" id="GO:0016020">
    <property type="term" value="C:membrane"/>
    <property type="evidence" value="ECO:0007669"/>
    <property type="project" value="InterPro"/>
</dbReference>
<evidence type="ECO:0000256" key="3">
    <source>
        <dbReference type="ARBA" id="ARBA00022723"/>
    </source>
</evidence>
<dbReference type="InterPro" id="IPR003644">
    <property type="entry name" value="Calx_beta"/>
</dbReference>
<dbReference type="EMBL" id="FMTY01000007">
    <property type="protein sequence ID" value="SCX17178.1"/>
    <property type="molecule type" value="Genomic_DNA"/>
</dbReference>
<accession>A0A1G4W5P8</accession>
<keyword evidence="10" id="KW-1015">Disulfide bond</keyword>
<evidence type="ECO:0000256" key="8">
    <source>
        <dbReference type="ARBA" id="ARBA00022837"/>
    </source>
</evidence>